<dbReference type="AlphaFoldDB" id="A0A8J5WQ87"/>
<feature type="signal peptide" evidence="3">
    <location>
        <begin position="1"/>
        <end position="18"/>
    </location>
</feature>
<gene>
    <name evidence="4" type="ORF">GUJ93_ZPchr0013g37965</name>
</gene>
<organism evidence="4 5">
    <name type="scientific">Zizania palustris</name>
    <name type="common">Northern wild rice</name>
    <dbReference type="NCBI Taxonomy" id="103762"/>
    <lineage>
        <taxon>Eukaryota</taxon>
        <taxon>Viridiplantae</taxon>
        <taxon>Streptophyta</taxon>
        <taxon>Embryophyta</taxon>
        <taxon>Tracheophyta</taxon>
        <taxon>Spermatophyta</taxon>
        <taxon>Magnoliopsida</taxon>
        <taxon>Liliopsida</taxon>
        <taxon>Poales</taxon>
        <taxon>Poaceae</taxon>
        <taxon>BOP clade</taxon>
        <taxon>Oryzoideae</taxon>
        <taxon>Oryzeae</taxon>
        <taxon>Zizaniinae</taxon>
        <taxon>Zizania</taxon>
    </lineage>
</organism>
<dbReference type="Proteomes" id="UP000729402">
    <property type="component" value="Unassembled WGS sequence"/>
</dbReference>
<comment type="caution">
    <text evidence="4">The sequence shown here is derived from an EMBL/GenBank/DDBJ whole genome shotgun (WGS) entry which is preliminary data.</text>
</comment>
<keyword evidence="1" id="KW-0175">Coiled coil</keyword>
<evidence type="ECO:0000256" key="2">
    <source>
        <dbReference type="SAM" id="MobiDB-lite"/>
    </source>
</evidence>
<evidence type="ECO:0000256" key="1">
    <source>
        <dbReference type="SAM" id="Coils"/>
    </source>
</evidence>
<protein>
    <submittedName>
        <fullName evidence="4">Uncharacterized protein</fullName>
    </submittedName>
</protein>
<reference evidence="4" key="2">
    <citation type="submission" date="2021-02" db="EMBL/GenBank/DDBJ databases">
        <authorList>
            <person name="Kimball J.A."/>
            <person name="Haas M.W."/>
            <person name="Macchietto M."/>
            <person name="Kono T."/>
            <person name="Duquette J."/>
            <person name="Shao M."/>
        </authorList>
    </citation>
    <scope>NUCLEOTIDE SEQUENCE</scope>
    <source>
        <tissue evidence="4">Fresh leaf tissue</tissue>
    </source>
</reference>
<dbReference type="EMBL" id="JAAALK010000079">
    <property type="protein sequence ID" value="KAG8095625.1"/>
    <property type="molecule type" value="Genomic_DNA"/>
</dbReference>
<name>A0A8J5WQ87_ZIZPA</name>
<accession>A0A8J5WQ87</accession>
<sequence>MLAWLAPTTASAVGIVLASSSDWKKQACFHLFVRCSRGTGFPDHGTQQHDSVQRSSASYAARLLGGGFYDSGKHDSSTFTKGKHKTRFFRKALKDYQHENKKRDKTFFAEMEKIYSKRSSSSSSSSCSSDEEIVIEKGKERDDLEGLYFMAFRDKPKSHSRHSRRHRKSFYSMALGDKEEKGSSNNSDDDDDEKVSPYEQEVVNLLEENRQELKYREKLLRGAKKRINELESELAMANGKIECLSSSPCLGGSSECPNCEVLLCDLTTLKSR</sequence>
<feature type="compositionally biased region" description="Basic residues" evidence="2">
    <location>
        <begin position="158"/>
        <end position="169"/>
    </location>
</feature>
<feature type="coiled-coil region" evidence="1">
    <location>
        <begin position="213"/>
        <end position="247"/>
    </location>
</feature>
<evidence type="ECO:0000313" key="5">
    <source>
        <dbReference type="Proteomes" id="UP000729402"/>
    </source>
</evidence>
<keyword evidence="3" id="KW-0732">Signal</keyword>
<keyword evidence="5" id="KW-1185">Reference proteome</keyword>
<evidence type="ECO:0000256" key="3">
    <source>
        <dbReference type="SAM" id="SignalP"/>
    </source>
</evidence>
<feature type="chain" id="PRO_5035224980" evidence="3">
    <location>
        <begin position="19"/>
        <end position="272"/>
    </location>
</feature>
<proteinExistence type="predicted"/>
<reference evidence="4" key="1">
    <citation type="journal article" date="2021" name="bioRxiv">
        <title>Whole Genome Assembly and Annotation of Northern Wild Rice, Zizania palustris L., Supports a Whole Genome Duplication in the Zizania Genus.</title>
        <authorList>
            <person name="Haas M."/>
            <person name="Kono T."/>
            <person name="Macchietto M."/>
            <person name="Millas R."/>
            <person name="McGilp L."/>
            <person name="Shao M."/>
            <person name="Duquette J."/>
            <person name="Hirsch C.N."/>
            <person name="Kimball J."/>
        </authorList>
    </citation>
    <scope>NUCLEOTIDE SEQUENCE</scope>
    <source>
        <tissue evidence="4">Fresh leaf tissue</tissue>
    </source>
</reference>
<evidence type="ECO:0000313" key="4">
    <source>
        <dbReference type="EMBL" id="KAG8095625.1"/>
    </source>
</evidence>
<feature type="region of interest" description="Disordered" evidence="2">
    <location>
        <begin position="158"/>
        <end position="196"/>
    </location>
</feature>